<gene>
    <name evidence="2" type="ORF">EVAR_98679_1</name>
</gene>
<feature type="region of interest" description="Disordered" evidence="1">
    <location>
        <begin position="85"/>
        <end position="115"/>
    </location>
</feature>
<protein>
    <submittedName>
        <fullName evidence="2">Uncharacterized protein</fullName>
    </submittedName>
</protein>
<sequence length="115" mass="12044">MAAVSDEGVVIAFGLLHADISCSVNDNSAVVGTNMASVAPDPPTARGAARPRQLLPLGEIKSLFIKFLEQQGYAVPQEADDLLEDVVSNNSRQNRSQSPCPFVASSGKRSSSAIS</sequence>
<reference evidence="2 3" key="1">
    <citation type="journal article" date="2019" name="Commun. Biol.">
        <title>The bagworm genome reveals a unique fibroin gene that provides high tensile strength.</title>
        <authorList>
            <person name="Kono N."/>
            <person name="Nakamura H."/>
            <person name="Ohtoshi R."/>
            <person name="Tomita M."/>
            <person name="Numata K."/>
            <person name="Arakawa K."/>
        </authorList>
    </citation>
    <scope>NUCLEOTIDE SEQUENCE [LARGE SCALE GENOMIC DNA]</scope>
</reference>
<evidence type="ECO:0000256" key="1">
    <source>
        <dbReference type="SAM" id="MobiDB-lite"/>
    </source>
</evidence>
<feature type="compositionally biased region" description="Low complexity" evidence="1">
    <location>
        <begin position="105"/>
        <end position="115"/>
    </location>
</feature>
<feature type="compositionally biased region" description="Low complexity" evidence="1">
    <location>
        <begin position="88"/>
        <end position="98"/>
    </location>
</feature>
<evidence type="ECO:0000313" key="3">
    <source>
        <dbReference type="Proteomes" id="UP000299102"/>
    </source>
</evidence>
<dbReference type="Proteomes" id="UP000299102">
    <property type="component" value="Unassembled WGS sequence"/>
</dbReference>
<evidence type="ECO:0000313" key="2">
    <source>
        <dbReference type="EMBL" id="GBP67624.1"/>
    </source>
</evidence>
<organism evidence="2 3">
    <name type="scientific">Eumeta variegata</name>
    <name type="common">Bagworm moth</name>
    <name type="synonym">Eumeta japonica</name>
    <dbReference type="NCBI Taxonomy" id="151549"/>
    <lineage>
        <taxon>Eukaryota</taxon>
        <taxon>Metazoa</taxon>
        <taxon>Ecdysozoa</taxon>
        <taxon>Arthropoda</taxon>
        <taxon>Hexapoda</taxon>
        <taxon>Insecta</taxon>
        <taxon>Pterygota</taxon>
        <taxon>Neoptera</taxon>
        <taxon>Endopterygota</taxon>
        <taxon>Lepidoptera</taxon>
        <taxon>Glossata</taxon>
        <taxon>Ditrysia</taxon>
        <taxon>Tineoidea</taxon>
        <taxon>Psychidae</taxon>
        <taxon>Oiketicinae</taxon>
        <taxon>Eumeta</taxon>
    </lineage>
</organism>
<keyword evidence="3" id="KW-1185">Reference proteome</keyword>
<comment type="caution">
    <text evidence="2">The sequence shown here is derived from an EMBL/GenBank/DDBJ whole genome shotgun (WGS) entry which is preliminary data.</text>
</comment>
<proteinExistence type="predicted"/>
<name>A0A4C1XY65_EUMVA</name>
<accession>A0A4C1XY65</accession>
<dbReference type="EMBL" id="BGZK01000987">
    <property type="protein sequence ID" value="GBP67624.1"/>
    <property type="molecule type" value="Genomic_DNA"/>
</dbReference>
<dbReference type="AlphaFoldDB" id="A0A4C1XY65"/>